<feature type="domain" description="Mannitol dehydrogenase C-terminal" evidence="4">
    <location>
        <begin position="277"/>
        <end position="463"/>
    </location>
</feature>
<keyword evidence="1 5" id="KW-0560">Oxidoreductase</keyword>
<dbReference type="PANTHER" id="PTHR30524">
    <property type="entry name" value="MANNITOL-1-PHOSPHATE 5-DEHYDROGENASE"/>
    <property type="match status" value="1"/>
</dbReference>
<keyword evidence="6" id="KW-1185">Reference proteome</keyword>
<evidence type="ECO:0000259" key="4">
    <source>
        <dbReference type="Pfam" id="PF08125"/>
    </source>
</evidence>
<name>A0ABV5CGK7_9SPHI</name>
<organism evidence="5 6">
    <name type="scientific">Albibacterium profundi</name>
    <dbReference type="NCBI Taxonomy" id="3134906"/>
    <lineage>
        <taxon>Bacteria</taxon>
        <taxon>Pseudomonadati</taxon>
        <taxon>Bacteroidota</taxon>
        <taxon>Sphingobacteriia</taxon>
        <taxon>Sphingobacteriales</taxon>
        <taxon>Sphingobacteriaceae</taxon>
        <taxon>Albibacterium</taxon>
    </lineage>
</organism>
<dbReference type="InterPro" id="IPR013118">
    <property type="entry name" value="Mannitol_DH_C"/>
</dbReference>
<dbReference type="InterPro" id="IPR008927">
    <property type="entry name" value="6-PGluconate_DH-like_C_sf"/>
</dbReference>
<evidence type="ECO:0000256" key="2">
    <source>
        <dbReference type="ARBA" id="ARBA00023027"/>
    </source>
</evidence>
<dbReference type="Gene3D" id="1.10.1040.10">
    <property type="entry name" value="N-(1-d-carboxylethyl)-l-norvaline Dehydrogenase, domain 2"/>
    <property type="match status" value="1"/>
</dbReference>
<sequence>MTKLSRSSIEGTESTNPEKVLQFGTGVLLRGLPDYFINKANRQNIFNGDIVIVKSTNRGGTDEFSDQDNLYTIHIKGIEDGEEIEKIELVTSISRVLSASKDWDEIKKLAVSDDLKVIISNTTEVGIELKEDDLLSANPPLSYPMKLTALLWARYQYFKDNSEGKGLVVLPTELISENGKVLKDIVLRLAEINKLGAGFIDWLQKENHFCNTLVDRIVPGKLSAEGQQQAIEELGYVDDLAIMAEPFRLWAIETSSEKVKDILSFSQADDGIIISPDITKFKELKLRLLNGSHTFSCALAILSGFITVNEAMQDTDFLNYMDKLLNKEIVPSIVGPAISEADASEFAKSVIDRFSNPFLNHQWQSISLNYTSKMELRNLPLIESFTQRKQAVPQCMALGFAAYLLLLKQQSNVQDAHAPRIHQLWKENSTEQLVDNVLGVEEFGLTKLKSNNGFVDAVKQYINDLENEDPKVVIKQLNQSHS</sequence>
<accession>A0ABV5CGK7</accession>
<keyword evidence="2" id="KW-0520">NAD</keyword>
<dbReference type="SUPFAM" id="SSF48179">
    <property type="entry name" value="6-phosphogluconate dehydrogenase C-terminal domain-like"/>
    <property type="match status" value="1"/>
</dbReference>
<protein>
    <submittedName>
        <fullName evidence="5">Tagaturonate reductase</fullName>
        <ecNumber evidence="5">1.1.1.58</ecNumber>
    </submittedName>
</protein>
<evidence type="ECO:0000256" key="1">
    <source>
        <dbReference type="ARBA" id="ARBA00023002"/>
    </source>
</evidence>
<dbReference type="Gene3D" id="3.40.50.720">
    <property type="entry name" value="NAD(P)-binding Rossmann-like Domain"/>
    <property type="match status" value="1"/>
</dbReference>
<dbReference type="Proteomes" id="UP001580928">
    <property type="component" value="Unassembled WGS sequence"/>
</dbReference>
<comment type="caution">
    <text evidence="5">The sequence shown here is derived from an EMBL/GenBank/DDBJ whole genome shotgun (WGS) entry which is preliminary data.</text>
</comment>
<dbReference type="RefSeq" id="WP_375558205.1">
    <property type="nucleotide sequence ID" value="NZ_JBBVGT010000003.1"/>
</dbReference>
<dbReference type="InterPro" id="IPR000669">
    <property type="entry name" value="Mannitol_DH"/>
</dbReference>
<dbReference type="PRINTS" id="PR00084">
    <property type="entry name" value="MTLDHDRGNASE"/>
</dbReference>
<dbReference type="Pfam" id="PF01232">
    <property type="entry name" value="Mannitol_dh"/>
    <property type="match status" value="1"/>
</dbReference>
<gene>
    <name evidence="5" type="ORF">WKR92_12655</name>
</gene>
<dbReference type="InterPro" id="IPR013328">
    <property type="entry name" value="6PGD_dom2"/>
</dbReference>
<dbReference type="Pfam" id="PF08125">
    <property type="entry name" value="Mannitol_dh_C"/>
    <property type="match status" value="1"/>
</dbReference>
<dbReference type="NCBIfam" id="NF002969">
    <property type="entry name" value="PRK03643.1"/>
    <property type="match status" value="1"/>
</dbReference>
<dbReference type="PANTHER" id="PTHR30524:SF0">
    <property type="entry name" value="ALTRONATE OXIDOREDUCTASE-RELATED"/>
    <property type="match status" value="1"/>
</dbReference>
<dbReference type="InterPro" id="IPR013131">
    <property type="entry name" value="Mannitol_DH_N"/>
</dbReference>
<proteinExistence type="predicted"/>
<dbReference type="SUPFAM" id="SSF51735">
    <property type="entry name" value="NAD(P)-binding Rossmann-fold domains"/>
    <property type="match status" value="1"/>
</dbReference>
<evidence type="ECO:0000313" key="6">
    <source>
        <dbReference type="Proteomes" id="UP001580928"/>
    </source>
</evidence>
<dbReference type="InterPro" id="IPR036291">
    <property type="entry name" value="NAD(P)-bd_dom_sf"/>
</dbReference>
<dbReference type="EC" id="1.1.1.58" evidence="5"/>
<dbReference type="EMBL" id="JBBVGT010000003">
    <property type="protein sequence ID" value="MFB5946677.1"/>
    <property type="molecule type" value="Genomic_DNA"/>
</dbReference>
<evidence type="ECO:0000259" key="3">
    <source>
        <dbReference type="Pfam" id="PF01232"/>
    </source>
</evidence>
<dbReference type="GO" id="GO:0009026">
    <property type="term" value="F:tagaturonate reductase activity"/>
    <property type="evidence" value="ECO:0007669"/>
    <property type="project" value="UniProtKB-EC"/>
</dbReference>
<feature type="domain" description="Mannitol dehydrogenase N-terminal" evidence="3">
    <location>
        <begin position="19"/>
        <end position="258"/>
    </location>
</feature>
<evidence type="ECO:0000313" key="5">
    <source>
        <dbReference type="EMBL" id="MFB5946677.1"/>
    </source>
</evidence>
<reference evidence="5 6" key="1">
    <citation type="submission" date="2024-04" db="EMBL/GenBank/DDBJ databases">
        <title>Albibacterium profundi sp. nov., isolated from sediment of the Challenger Deep of Mariana Trench.</title>
        <authorList>
            <person name="Wang Y."/>
        </authorList>
    </citation>
    <scope>NUCLEOTIDE SEQUENCE [LARGE SCALE GENOMIC DNA]</scope>
    <source>
        <strain evidence="5 6">RHL897</strain>
    </source>
</reference>